<evidence type="ECO:0000256" key="5">
    <source>
        <dbReference type="ARBA" id="ARBA00047942"/>
    </source>
</evidence>
<dbReference type="PANTHER" id="PTHR33841">
    <property type="entry name" value="DNA METHYLTRANSFERASE YEEA-RELATED"/>
    <property type="match status" value="1"/>
</dbReference>
<dbReference type="GO" id="GO:0032259">
    <property type="term" value="P:methylation"/>
    <property type="evidence" value="ECO:0007669"/>
    <property type="project" value="UniProtKB-KW"/>
</dbReference>
<dbReference type="PANTHER" id="PTHR33841:SF1">
    <property type="entry name" value="DNA METHYLTRANSFERASE A"/>
    <property type="match status" value="1"/>
</dbReference>
<dbReference type="InterPro" id="IPR002052">
    <property type="entry name" value="DNA_methylase_N6_adenine_CS"/>
</dbReference>
<evidence type="ECO:0000256" key="2">
    <source>
        <dbReference type="ARBA" id="ARBA00022603"/>
    </source>
</evidence>
<dbReference type="KEGG" id="daw:HS1_002378"/>
<dbReference type="GO" id="GO:0009007">
    <property type="term" value="F:site-specific DNA-methyltransferase (adenine-specific) activity"/>
    <property type="evidence" value="ECO:0007669"/>
    <property type="project" value="UniProtKB-EC"/>
</dbReference>
<keyword evidence="7" id="KW-0378">Hydrolase</keyword>
<comment type="catalytic activity">
    <reaction evidence="5">
        <text>a 2'-deoxyadenosine in DNA + S-adenosyl-L-methionine = an N(6)-methyl-2'-deoxyadenosine in DNA + S-adenosyl-L-homocysteine + H(+)</text>
        <dbReference type="Rhea" id="RHEA:15197"/>
        <dbReference type="Rhea" id="RHEA-COMP:12418"/>
        <dbReference type="Rhea" id="RHEA-COMP:12419"/>
        <dbReference type="ChEBI" id="CHEBI:15378"/>
        <dbReference type="ChEBI" id="CHEBI:57856"/>
        <dbReference type="ChEBI" id="CHEBI:59789"/>
        <dbReference type="ChEBI" id="CHEBI:90615"/>
        <dbReference type="ChEBI" id="CHEBI:90616"/>
        <dbReference type="EC" id="2.1.1.72"/>
    </reaction>
</comment>
<name>A0A7U4TJ63_DESA2</name>
<organism evidence="7 8">
    <name type="scientific">Desulfofervidus auxilii</name>
    <dbReference type="NCBI Taxonomy" id="1621989"/>
    <lineage>
        <taxon>Bacteria</taxon>
        <taxon>Pseudomonadati</taxon>
        <taxon>Thermodesulfobacteriota</taxon>
        <taxon>Candidatus Desulfofervidia</taxon>
        <taxon>Candidatus Desulfofervidales</taxon>
        <taxon>Candidatus Desulfofervidaceae</taxon>
        <taxon>Candidatus Desulfofervidus</taxon>
    </lineage>
</organism>
<keyword evidence="3" id="KW-0808">Transferase</keyword>
<evidence type="ECO:0000313" key="8">
    <source>
        <dbReference type="Proteomes" id="UP000070560"/>
    </source>
</evidence>
<dbReference type="GO" id="GO:0003676">
    <property type="term" value="F:nucleic acid binding"/>
    <property type="evidence" value="ECO:0007669"/>
    <property type="project" value="InterPro"/>
</dbReference>
<dbReference type="GO" id="GO:0006304">
    <property type="term" value="P:DNA modification"/>
    <property type="evidence" value="ECO:0007669"/>
    <property type="project" value="InterPro"/>
</dbReference>
<dbReference type="Proteomes" id="UP000070560">
    <property type="component" value="Chromosome"/>
</dbReference>
<dbReference type="InterPro" id="IPR029063">
    <property type="entry name" value="SAM-dependent_MTases_sf"/>
</dbReference>
<keyword evidence="2" id="KW-0489">Methyltransferase</keyword>
<reference evidence="7 8" key="1">
    <citation type="submission" date="2015-10" db="EMBL/GenBank/DDBJ databases">
        <title>Candidatus Desulfofervidus auxilii, a hydrogenotrophic sulfate-reducing bacterium involved in the thermophilic anaerobic oxidation of methane.</title>
        <authorList>
            <person name="Krukenberg V."/>
            <person name="Richter M."/>
            <person name="Wegener G."/>
        </authorList>
    </citation>
    <scope>NUCLEOTIDE SEQUENCE [LARGE SCALE GENOMIC DNA]</scope>
    <source>
        <strain evidence="7 8">HS1</strain>
    </source>
</reference>
<dbReference type="OrthoDB" id="9761012at2"/>
<proteinExistence type="predicted"/>
<keyword evidence="8" id="KW-1185">Reference proteome</keyword>
<gene>
    <name evidence="7" type="ORF">HS1_002378</name>
</gene>
<dbReference type="GO" id="GO:0004519">
    <property type="term" value="F:endonuclease activity"/>
    <property type="evidence" value="ECO:0007669"/>
    <property type="project" value="UniProtKB-KW"/>
</dbReference>
<dbReference type="SUPFAM" id="SSF53335">
    <property type="entry name" value="S-adenosyl-L-methionine-dependent methyltransferases"/>
    <property type="match status" value="1"/>
</dbReference>
<keyword evidence="7" id="KW-0255">Endonuclease</keyword>
<dbReference type="InterPro" id="IPR050953">
    <property type="entry name" value="N4_N6_ade-DNA_methylase"/>
</dbReference>
<evidence type="ECO:0000256" key="4">
    <source>
        <dbReference type="ARBA" id="ARBA00022691"/>
    </source>
</evidence>
<dbReference type="REBASE" id="139590">
    <property type="entry name" value="DauHS1ORF2378P"/>
</dbReference>
<keyword evidence="7" id="KW-0540">Nuclease</keyword>
<accession>A0A7U4TJ63</accession>
<evidence type="ECO:0000256" key="3">
    <source>
        <dbReference type="ARBA" id="ARBA00022679"/>
    </source>
</evidence>
<protein>
    <recommendedName>
        <fullName evidence="1">site-specific DNA-methyltransferase (adenine-specific)</fullName>
        <ecNumber evidence="1">2.1.1.72</ecNumber>
    </recommendedName>
</protein>
<dbReference type="EC" id="2.1.1.72" evidence="1"/>
<dbReference type="EMBL" id="CP013015">
    <property type="protein sequence ID" value="AMM42160.1"/>
    <property type="molecule type" value="Genomic_DNA"/>
</dbReference>
<dbReference type="PRINTS" id="PR00507">
    <property type="entry name" value="N12N6MTFRASE"/>
</dbReference>
<evidence type="ECO:0000256" key="1">
    <source>
        <dbReference type="ARBA" id="ARBA00011900"/>
    </source>
</evidence>
<keyword evidence="4" id="KW-0949">S-adenosyl-L-methionine</keyword>
<sequence length="1268" mass="150471">MIDIKQFIESHIPQMDSPEKVYQLFQGLGYKTLDPSYKGKEAWGLREKDKEFIKQIYAIANYKKKFQIFLVELKTLSPGILREIPLYFEREIQYPFFIFTPDYQNYTFVLIEKIREDVGVWKRKIIKLNLDRENAYYTDKWILSEIALKDPTDDPKKIFKSLQQAFGIQKVTKRFFVEYHKNFDMLIESLKRNNRGIPLFNYPERLYAFAQRFMGRLMFLYFLQKKGWLAGDKKFITNWFNKTKRERKNFYQSILKPLFFEILNRKRPNDNSPFGKIPFLNGGLFEKDYDELVYIPDTTIENILKFLNFYNFTISEEVPLEVEVAVNPEMLGKIFESMLPEYERGEKGTFYTPRPIVHYMCRESLKEYLVSFSDIPRYKILPLIEEGRVKQLTATEAKKVYELLRNVKILDPAVGSGAFLVGMMQEIIRLRKALGSILEEKILDAELKREIIQENLYGVDIEPEAIEIARLRLWLSLVVDEEKPEPLPNLDYKILQGNSLIGTIKGYNLLKLFESGKLELQIGKKEVIPSKQLELFSKIETLKKEKLKIEEKIKKGAYTLSQGKLKFLNFQLYQINNQLKKLKPKDNIKVVKNQDMFGIQVEVSDYHRLRNQFAFITDPLKRKEAKEKLQLYEKEIFRIAKEQIISKFRQDINNIRERYKFRDIPKTKQNKINKLELTISEIDRIFSQYEKDKVKPFFLPQWEFKDIYREKGGFDIVIANPPYVRTQKLSDLPYREDLKNHHGYIDDLYVHFTFRAFELARSRGIITFITSDTYLTLAWKERMRRLLQDYRLRRLILTPKAFEATVNTAIYIAQKEVLSDYNLTFIDAREISSNEDQNWEDRLIVFEELKEIEAYDTQTPVRLGNKELEVSYSRYADIGQYRVPIEIYKKSVKRVFFPPTEKNLKIYQKFMPKMNELYEKWWDKIKSSKDIQKHKKEIKGYLSTLRPGDITLLGLITEGGQGLATADNGRFLAVLEGTEEAKRIEERLKDFEKKWKKKDSKIYETYQELLKRYPRNEALDKLRRKFGEKKLGFPRGFIYKIIKKEDVFDIASHLSKITGFEDQEAERQRIIFEGLETPRYWVSFETTKSAEDVYFWSPNVICINWSKEVVKWFFRYSGKNAYRMPVIRNPHLYFCKGVILSRFHRLRAKVVGYSIFDDSHPFLTVINNILGNNSEKMLSALLNSSILGIIFDEFYATKKFELNALRLLPIVIPSASQQKGIETLVNKAIAIQKKRYATKDEDEKSRLWQELQEVQRQISRKVEEIYGI</sequence>
<dbReference type="Pfam" id="PF07669">
    <property type="entry name" value="Eco57I"/>
    <property type="match status" value="1"/>
</dbReference>
<dbReference type="RefSeq" id="WP_066065858.1">
    <property type="nucleotide sequence ID" value="NZ_CP013015.1"/>
</dbReference>
<evidence type="ECO:0000259" key="6">
    <source>
        <dbReference type="Pfam" id="PF07669"/>
    </source>
</evidence>
<dbReference type="Gene3D" id="3.40.50.150">
    <property type="entry name" value="Vaccinia Virus protein VP39"/>
    <property type="match status" value="2"/>
</dbReference>
<evidence type="ECO:0000313" key="7">
    <source>
        <dbReference type="EMBL" id="AMM42160.1"/>
    </source>
</evidence>
<dbReference type="InterPro" id="IPR011639">
    <property type="entry name" value="MethylTrfase_TaqI-like_dom"/>
</dbReference>
<feature type="domain" description="Type II methyltransferase M.TaqI-like" evidence="6">
    <location>
        <begin position="454"/>
        <end position="797"/>
    </location>
</feature>
<dbReference type="PROSITE" id="PS00092">
    <property type="entry name" value="N6_MTASE"/>
    <property type="match status" value="1"/>
</dbReference>
<dbReference type="AlphaFoldDB" id="A0A7U4TJ63"/>